<dbReference type="AlphaFoldDB" id="A0A1K1QBU4"/>
<dbReference type="InterPro" id="IPR050640">
    <property type="entry name" value="Bact_2-comp_sensor_kinase"/>
</dbReference>
<keyword evidence="5" id="KW-1185">Reference proteome</keyword>
<gene>
    <name evidence="4" type="ORF">SAMN05660313_02583</name>
</gene>
<keyword evidence="2" id="KW-1133">Transmembrane helix</keyword>
<evidence type="ECO:0000313" key="5">
    <source>
        <dbReference type="Proteomes" id="UP000183257"/>
    </source>
</evidence>
<dbReference type="PANTHER" id="PTHR34220:SF7">
    <property type="entry name" value="SENSOR HISTIDINE KINASE YPDA"/>
    <property type="match status" value="1"/>
</dbReference>
<dbReference type="GO" id="GO:0016020">
    <property type="term" value="C:membrane"/>
    <property type="evidence" value="ECO:0007669"/>
    <property type="project" value="InterPro"/>
</dbReference>
<organism evidence="4 5">
    <name type="scientific">Cellulophaga fucicola</name>
    <dbReference type="NCBI Taxonomy" id="76595"/>
    <lineage>
        <taxon>Bacteria</taxon>
        <taxon>Pseudomonadati</taxon>
        <taxon>Bacteroidota</taxon>
        <taxon>Flavobacteriia</taxon>
        <taxon>Flavobacteriales</taxon>
        <taxon>Flavobacteriaceae</taxon>
        <taxon>Cellulophaga</taxon>
    </lineage>
</organism>
<reference evidence="5" key="1">
    <citation type="submission" date="2016-11" db="EMBL/GenBank/DDBJ databases">
        <authorList>
            <person name="Varghese N."/>
            <person name="Submissions S."/>
        </authorList>
    </citation>
    <scope>NUCLEOTIDE SEQUENCE [LARGE SCALE GENOMIC DNA]</scope>
    <source>
        <strain evidence="5">DSM 24786</strain>
    </source>
</reference>
<feature type="coiled-coil region" evidence="1">
    <location>
        <begin position="287"/>
        <end position="329"/>
    </location>
</feature>
<dbReference type="STRING" id="76595.SAMN05660313_02583"/>
<evidence type="ECO:0000256" key="1">
    <source>
        <dbReference type="SAM" id="Coils"/>
    </source>
</evidence>
<dbReference type="Gene3D" id="3.30.450.20">
    <property type="entry name" value="PAS domain"/>
    <property type="match status" value="1"/>
</dbReference>
<evidence type="ECO:0000259" key="3">
    <source>
        <dbReference type="Pfam" id="PF06580"/>
    </source>
</evidence>
<dbReference type="Proteomes" id="UP000183257">
    <property type="component" value="Unassembled WGS sequence"/>
</dbReference>
<dbReference type="InterPro" id="IPR010559">
    <property type="entry name" value="Sig_transdc_His_kin_internal"/>
</dbReference>
<keyword evidence="4" id="KW-0418">Kinase</keyword>
<dbReference type="Pfam" id="PF06580">
    <property type="entry name" value="His_kinase"/>
    <property type="match status" value="1"/>
</dbReference>
<dbReference type="GO" id="GO:0000155">
    <property type="term" value="F:phosphorelay sensor kinase activity"/>
    <property type="evidence" value="ECO:0007669"/>
    <property type="project" value="InterPro"/>
</dbReference>
<accession>A0A1K1QBU4</accession>
<protein>
    <submittedName>
        <fullName evidence="4">Histidine kinase</fullName>
    </submittedName>
</protein>
<keyword evidence="4" id="KW-0808">Transferase</keyword>
<dbReference type="PANTHER" id="PTHR34220">
    <property type="entry name" value="SENSOR HISTIDINE KINASE YPDA"/>
    <property type="match status" value="1"/>
</dbReference>
<sequence>MVIVTVLSTLALSYLISGEIAIVSEDIAKRNFREKYDGTNAELTRLESFLGRIEQIVETSSSVTELQNNFKTWTSFQPQQLDSLVTWQHLSALENLEPLPAITTLQDTILPLNTEGHFFSVVKKQSFLVPVQKGYVWRNKLTLVTPKKDSLFLGYDIALKDLQKYFTNVDSKSASYAYVFNKEGLCILHPDEKLLGKSVFSFNSITPKDTVGITTGTEKAVVVKSEYLELDVIRYLQPLKLKQASWYIAVSSPKNISEENVTKIRQYTFLIYGISTMLLVFVFYFFNRRIKNQYIEKERLLKEKNNLIVQNQISEKESTFLQLQQLKEQINPHFLFNALNALYMLIDINKEKSKVFALKLSKLYRYFISPPTNNITPVEKELALLNEYIYLQQTRFNKSLVVVILGDEHAVKNYYIPFLALQSLVENAIKHNEVTKTKPLTITVTLKEDGIEVVNNYQPIAKLQESNHFGIDYLKHIYKFYNVTNFTNYQKNKQYICFLPYIVVK</sequence>
<keyword evidence="2" id="KW-0812">Transmembrane</keyword>
<keyword evidence="2" id="KW-0472">Membrane</keyword>
<name>A0A1K1QBU4_9FLAO</name>
<evidence type="ECO:0000313" key="4">
    <source>
        <dbReference type="EMBL" id="SFW57426.1"/>
    </source>
</evidence>
<feature type="domain" description="Signal transduction histidine kinase internal region" evidence="3">
    <location>
        <begin position="322"/>
        <end position="399"/>
    </location>
</feature>
<feature type="transmembrane region" description="Helical" evidence="2">
    <location>
        <begin position="267"/>
        <end position="286"/>
    </location>
</feature>
<evidence type="ECO:0000256" key="2">
    <source>
        <dbReference type="SAM" id="Phobius"/>
    </source>
</evidence>
<dbReference type="EMBL" id="FPIY01000003">
    <property type="protein sequence ID" value="SFW57426.1"/>
    <property type="molecule type" value="Genomic_DNA"/>
</dbReference>
<keyword evidence="1" id="KW-0175">Coiled coil</keyword>
<proteinExistence type="predicted"/>